<dbReference type="SUPFAM" id="SSF158397">
    <property type="entry name" value="TM1646-like"/>
    <property type="match status" value="1"/>
</dbReference>
<dbReference type="InterPro" id="IPR005585">
    <property type="entry name" value="DUF327"/>
</dbReference>
<dbReference type="HOGENOM" id="CLU_121413_2_0_9"/>
<sequence length="140" mass="16680">MRISTHKRNMKTVNSSTVIKKNNVGSFSSSMDMEKREHREQKLNKLLEKIKEVGKILKDSKSLSNIADYKKYIKEYLSYILENYYVLKFTERYRQILISVDIINKEVEELTRNLLLEQKSNIDMISKIDRIEGLLIDLYR</sequence>
<dbReference type="Pfam" id="PF03885">
    <property type="entry name" value="DUF327"/>
    <property type="match status" value="1"/>
</dbReference>
<gene>
    <name evidence="1" type="ordered locus">Dtox_2250</name>
</gene>
<dbReference type="Proteomes" id="UP000002217">
    <property type="component" value="Chromosome"/>
</dbReference>
<dbReference type="AlphaFoldDB" id="C8VZT6"/>
<dbReference type="OrthoDB" id="2081713at2"/>
<dbReference type="EMBL" id="CP001720">
    <property type="protein sequence ID" value="ACV63064.1"/>
    <property type="molecule type" value="Genomic_DNA"/>
</dbReference>
<evidence type="ECO:0008006" key="3">
    <source>
        <dbReference type="Google" id="ProtNLM"/>
    </source>
</evidence>
<organism evidence="1 2">
    <name type="scientific">Desulfofarcimen acetoxidans (strain ATCC 49208 / DSM 771 / KCTC 5769 / VKM B-1644 / 5575)</name>
    <name type="common">Desulfotomaculum acetoxidans</name>
    <dbReference type="NCBI Taxonomy" id="485916"/>
    <lineage>
        <taxon>Bacteria</taxon>
        <taxon>Bacillati</taxon>
        <taxon>Bacillota</taxon>
        <taxon>Clostridia</taxon>
        <taxon>Eubacteriales</taxon>
        <taxon>Peptococcaceae</taxon>
        <taxon>Desulfofarcimen</taxon>
    </lineage>
</organism>
<dbReference type="RefSeq" id="WP_015757765.1">
    <property type="nucleotide sequence ID" value="NC_013216.1"/>
</dbReference>
<accession>C8VZT6</accession>
<name>C8VZT6_DESAS</name>
<protein>
    <recommendedName>
        <fullName evidence="3">DUF327 domain-containing protein</fullName>
    </recommendedName>
</protein>
<reference evidence="1 2" key="1">
    <citation type="journal article" date="2009" name="Stand. Genomic Sci.">
        <title>Complete genome sequence of Desulfotomaculum acetoxidans type strain (5575).</title>
        <authorList>
            <person name="Spring S."/>
            <person name="Lapidus A."/>
            <person name="Schroder M."/>
            <person name="Gleim D."/>
            <person name="Sims D."/>
            <person name="Meincke L."/>
            <person name="Glavina Del Rio T."/>
            <person name="Tice H."/>
            <person name="Copeland A."/>
            <person name="Cheng J.F."/>
            <person name="Lucas S."/>
            <person name="Chen F."/>
            <person name="Nolan M."/>
            <person name="Bruce D."/>
            <person name="Goodwin L."/>
            <person name="Pitluck S."/>
            <person name="Ivanova N."/>
            <person name="Mavromatis K."/>
            <person name="Mikhailova N."/>
            <person name="Pati A."/>
            <person name="Chen A."/>
            <person name="Palaniappan K."/>
            <person name="Land M."/>
            <person name="Hauser L."/>
            <person name="Chang Y.J."/>
            <person name="Jeffries C.D."/>
            <person name="Chain P."/>
            <person name="Saunders E."/>
            <person name="Brettin T."/>
            <person name="Detter J.C."/>
            <person name="Goker M."/>
            <person name="Bristow J."/>
            <person name="Eisen J.A."/>
            <person name="Markowitz V."/>
            <person name="Hugenholtz P."/>
            <person name="Kyrpides N.C."/>
            <person name="Klenk H.P."/>
            <person name="Han C."/>
        </authorList>
    </citation>
    <scope>NUCLEOTIDE SEQUENCE [LARGE SCALE GENOMIC DNA]</scope>
    <source>
        <strain evidence="2">ATCC 49208 / DSM 771 / VKM B-1644</strain>
    </source>
</reference>
<evidence type="ECO:0000313" key="1">
    <source>
        <dbReference type="EMBL" id="ACV63064.1"/>
    </source>
</evidence>
<dbReference type="Gene3D" id="1.20.120.490">
    <property type="entry name" value="Hypothetical protein TM1646-like domain"/>
    <property type="match status" value="1"/>
</dbReference>
<evidence type="ECO:0000313" key="2">
    <source>
        <dbReference type="Proteomes" id="UP000002217"/>
    </source>
</evidence>
<dbReference type="eggNOG" id="COG1728">
    <property type="taxonomic scope" value="Bacteria"/>
</dbReference>
<proteinExistence type="predicted"/>
<dbReference type="STRING" id="485916.Dtox_2250"/>
<dbReference type="InterPro" id="IPR024042">
    <property type="entry name" value="TM1646-like_dom_sf"/>
</dbReference>
<dbReference type="KEGG" id="dae:Dtox_2250"/>
<keyword evidence="2" id="KW-1185">Reference proteome</keyword>